<dbReference type="Proteomes" id="UP000008225">
    <property type="component" value="Chromosome 9"/>
</dbReference>
<dbReference type="GeneTree" id="ENSGT01120000271815"/>
<dbReference type="AlphaFoldDB" id="A0A8I3WE10"/>
<dbReference type="Ensembl" id="ENSCJAT00000130943.1">
    <property type="protein sequence ID" value="ENSCJAP00000092047.1"/>
    <property type="gene ID" value="ENSCJAG00000072908.1"/>
</dbReference>
<proteinExistence type="predicted"/>
<accession>A0A8I3WE10</accession>
<dbReference type="PANTHER" id="PTHR12138">
    <property type="entry name" value="PRIMATE-EXPANDED PROTEIN FAMILY"/>
    <property type="match status" value="1"/>
</dbReference>
<reference evidence="1 2" key="1">
    <citation type="submission" date="2009-03" db="EMBL/GenBank/DDBJ databases">
        <authorList>
            <person name="Warren W."/>
            <person name="Ye L."/>
            <person name="Minx P."/>
            <person name="Worley K."/>
            <person name="Gibbs R."/>
            <person name="Wilson R.K."/>
        </authorList>
    </citation>
    <scope>NUCLEOTIDE SEQUENCE [LARGE SCALE GENOMIC DNA]</scope>
</reference>
<organism evidence="1 2">
    <name type="scientific">Callithrix jacchus</name>
    <name type="common">White-tufted-ear marmoset</name>
    <name type="synonym">Simia Jacchus</name>
    <dbReference type="NCBI Taxonomy" id="9483"/>
    <lineage>
        <taxon>Eukaryota</taxon>
        <taxon>Metazoa</taxon>
        <taxon>Chordata</taxon>
        <taxon>Craniata</taxon>
        <taxon>Vertebrata</taxon>
        <taxon>Euteleostomi</taxon>
        <taxon>Mammalia</taxon>
        <taxon>Eutheria</taxon>
        <taxon>Euarchontoglires</taxon>
        <taxon>Primates</taxon>
        <taxon>Haplorrhini</taxon>
        <taxon>Platyrrhini</taxon>
        <taxon>Cebidae</taxon>
        <taxon>Callitrichinae</taxon>
        <taxon>Callithrix</taxon>
        <taxon>Callithrix</taxon>
    </lineage>
</organism>
<reference evidence="1" key="2">
    <citation type="submission" date="2025-08" db="UniProtKB">
        <authorList>
            <consortium name="Ensembl"/>
        </authorList>
    </citation>
    <scope>IDENTIFICATION</scope>
</reference>
<dbReference type="PRINTS" id="PR02045">
    <property type="entry name" value="F138DOMAIN"/>
</dbReference>
<reference evidence="1" key="3">
    <citation type="submission" date="2025-09" db="UniProtKB">
        <authorList>
            <consortium name="Ensembl"/>
        </authorList>
    </citation>
    <scope>IDENTIFICATION</scope>
</reference>
<evidence type="ECO:0000313" key="2">
    <source>
        <dbReference type="Proteomes" id="UP000008225"/>
    </source>
</evidence>
<dbReference type="PANTHER" id="PTHR12138:SF162">
    <property type="entry name" value="CHROMOSOME UNDETERMINED SCAFFOLD_275, WHOLE GENOME SHOTGUN SEQUENCE"/>
    <property type="match status" value="1"/>
</dbReference>
<name>A0A8I3WE10_CALJA</name>
<evidence type="ECO:0000313" key="1">
    <source>
        <dbReference type="Ensembl" id="ENSCJAP00000092047.1"/>
    </source>
</evidence>
<protein>
    <submittedName>
        <fullName evidence="1">Uncharacterized protein</fullName>
    </submittedName>
</protein>
<sequence>MLFLPSFPLFFLQLLLFRCWSSYTGPVILSFSLFFLRQGLTLLPRLGCSGTISAHCNLCLLGSSDPPTSASQVDGTTGTHHHTQLLFVFLVEMGFHHVAQAGLELLTSSDLLTLASESA</sequence>
<keyword evidence="2" id="KW-1185">Reference proteome</keyword>